<dbReference type="AlphaFoldDB" id="A0A4R4EGP4"/>
<accession>A0A4R4EGP4</accession>
<dbReference type="Proteomes" id="UP000295418">
    <property type="component" value="Unassembled WGS sequence"/>
</dbReference>
<evidence type="ECO:0000313" key="3">
    <source>
        <dbReference type="EMBL" id="TCZ78979.1"/>
    </source>
</evidence>
<name>A0A4R4EGP4_9BACL</name>
<dbReference type="PROSITE" id="PS50995">
    <property type="entry name" value="HTH_MARR_2"/>
    <property type="match status" value="1"/>
</dbReference>
<dbReference type="InterPro" id="IPR039422">
    <property type="entry name" value="MarR/SlyA-like"/>
</dbReference>
<dbReference type="SUPFAM" id="SSF46785">
    <property type="entry name" value="Winged helix' DNA-binding domain"/>
    <property type="match status" value="1"/>
</dbReference>
<organism evidence="3 4">
    <name type="scientific">Paenibacillus albiflavus</name>
    <dbReference type="NCBI Taxonomy" id="2545760"/>
    <lineage>
        <taxon>Bacteria</taxon>
        <taxon>Bacillati</taxon>
        <taxon>Bacillota</taxon>
        <taxon>Bacilli</taxon>
        <taxon>Bacillales</taxon>
        <taxon>Paenibacillaceae</taxon>
        <taxon>Paenibacillus</taxon>
    </lineage>
</organism>
<dbReference type="GO" id="GO:0003700">
    <property type="term" value="F:DNA-binding transcription factor activity"/>
    <property type="evidence" value="ECO:0007669"/>
    <property type="project" value="InterPro"/>
</dbReference>
<evidence type="ECO:0000256" key="1">
    <source>
        <dbReference type="ARBA" id="ARBA00023125"/>
    </source>
</evidence>
<dbReference type="OrthoDB" id="9799663at2"/>
<dbReference type="Gene3D" id="1.10.10.10">
    <property type="entry name" value="Winged helix-like DNA-binding domain superfamily/Winged helix DNA-binding domain"/>
    <property type="match status" value="1"/>
</dbReference>
<sequence length="170" mass="19323">MKPIDKPEDSLSRFSLSIFHINGLLMRSGDIITRSIDQSSARWQVLGRIGYKPQTVAKIARDMGHARQSVQRVADVLVNEGLAIYKDHQTDRRTKLVELTPRGAEVLGAIYEQYAEWNQHLITKLDPEQLDKIADALENVGRILEKEVSFFSNGSWKSMNTGEKNENENK</sequence>
<evidence type="ECO:0000313" key="4">
    <source>
        <dbReference type="Proteomes" id="UP000295418"/>
    </source>
</evidence>
<dbReference type="SMART" id="SM00347">
    <property type="entry name" value="HTH_MARR"/>
    <property type="match status" value="1"/>
</dbReference>
<reference evidence="3 4" key="1">
    <citation type="submission" date="2019-03" db="EMBL/GenBank/DDBJ databases">
        <authorList>
            <person name="Kim M.K.M."/>
        </authorList>
    </citation>
    <scope>NUCLEOTIDE SEQUENCE [LARGE SCALE GENOMIC DNA]</scope>
    <source>
        <strain evidence="3 4">18JY21-1</strain>
    </source>
</reference>
<dbReference type="Pfam" id="PF12802">
    <property type="entry name" value="MarR_2"/>
    <property type="match status" value="1"/>
</dbReference>
<proteinExistence type="predicted"/>
<comment type="caution">
    <text evidence="3">The sequence shown here is derived from an EMBL/GenBank/DDBJ whole genome shotgun (WGS) entry which is preliminary data.</text>
</comment>
<keyword evidence="4" id="KW-1185">Reference proteome</keyword>
<dbReference type="InterPro" id="IPR036390">
    <property type="entry name" value="WH_DNA-bd_sf"/>
</dbReference>
<dbReference type="InterPro" id="IPR036388">
    <property type="entry name" value="WH-like_DNA-bd_sf"/>
</dbReference>
<gene>
    <name evidence="3" type="ORF">E0485_07530</name>
</gene>
<evidence type="ECO:0000259" key="2">
    <source>
        <dbReference type="PROSITE" id="PS50995"/>
    </source>
</evidence>
<keyword evidence="1" id="KW-0238">DNA-binding</keyword>
<feature type="domain" description="HTH marR-type" evidence="2">
    <location>
        <begin position="11"/>
        <end position="142"/>
    </location>
</feature>
<dbReference type="InterPro" id="IPR000835">
    <property type="entry name" value="HTH_MarR-typ"/>
</dbReference>
<protein>
    <submittedName>
        <fullName evidence="3">MarR family transcriptional regulator</fullName>
    </submittedName>
</protein>
<dbReference type="PANTHER" id="PTHR33164">
    <property type="entry name" value="TRANSCRIPTIONAL REGULATOR, MARR FAMILY"/>
    <property type="match status" value="1"/>
</dbReference>
<dbReference type="GO" id="GO:0006950">
    <property type="term" value="P:response to stress"/>
    <property type="evidence" value="ECO:0007669"/>
    <property type="project" value="TreeGrafter"/>
</dbReference>
<dbReference type="PANTHER" id="PTHR33164:SF43">
    <property type="entry name" value="HTH-TYPE TRANSCRIPTIONAL REPRESSOR YETL"/>
    <property type="match status" value="1"/>
</dbReference>
<dbReference type="EMBL" id="SKFG01000004">
    <property type="protein sequence ID" value="TCZ78979.1"/>
    <property type="molecule type" value="Genomic_DNA"/>
</dbReference>
<dbReference type="GO" id="GO:0003677">
    <property type="term" value="F:DNA binding"/>
    <property type="evidence" value="ECO:0007669"/>
    <property type="project" value="UniProtKB-KW"/>
</dbReference>